<dbReference type="Proteomes" id="UP000078541">
    <property type="component" value="Unassembled WGS sequence"/>
</dbReference>
<protein>
    <submittedName>
        <fullName evidence="1">Uncharacterized protein</fullName>
    </submittedName>
</protein>
<dbReference type="EMBL" id="KQ981965">
    <property type="protein sequence ID" value="KYN31673.1"/>
    <property type="molecule type" value="Genomic_DNA"/>
</dbReference>
<evidence type="ECO:0000313" key="2">
    <source>
        <dbReference type="Proteomes" id="UP000078541"/>
    </source>
</evidence>
<sequence length="85" mass="9657">MPEKNGYCSDISDDEQQLLTQKLAQRRWISKSTQTMRLFNSRESTGSRIFLDSTRMQGNVSGFIYDSALMQAAILPLRSEISPLP</sequence>
<organism evidence="1 2">
    <name type="scientific">Trachymyrmex septentrionalis</name>
    <dbReference type="NCBI Taxonomy" id="34720"/>
    <lineage>
        <taxon>Eukaryota</taxon>
        <taxon>Metazoa</taxon>
        <taxon>Ecdysozoa</taxon>
        <taxon>Arthropoda</taxon>
        <taxon>Hexapoda</taxon>
        <taxon>Insecta</taxon>
        <taxon>Pterygota</taxon>
        <taxon>Neoptera</taxon>
        <taxon>Endopterygota</taxon>
        <taxon>Hymenoptera</taxon>
        <taxon>Apocrita</taxon>
        <taxon>Aculeata</taxon>
        <taxon>Formicoidea</taxon>
        <taxon>Formicidae</taxon>
        <taxon>Myrmicinae</taxon>
        <taxon>Trachymyrmex</taxon>
    </lineage>
</organism>
<keyword evidence="2" id="KW-1185">Reference proteome</keyword>
<evidence type="ECO:0000313" key="1">
    <source>
        <dbReference type="EMBL" id="KYN31673.1"/>
    </source>
</evidence>
<proteinExistence type="predicted"/>
<accession>A0A195ETV2</accession>
<name>A0A195ETV2_9HYME</name>
<reference evidence="1 2" key="1">
    <citation type="submission" date="2016-03" db="EMBL/GenBank/DDBJ databases">
        <title>Trachymyrmex septentrionalis WGS genome.</title>
        <authorList>
            <person name="Nygaard S."/>
            <person name="Hu H."/>
            <person name="Boomsma J."/>
            <person name="Zhang G."/>
        </authorList>
    </citation>
    <scope>NUCLEOTIDE SEQUENCE [LARGE SCALE GENOMIC DNA]</scope>
    <source>
        <strain evidence="1">Tsep2-gDNA-1</strain>
        <tissue evidence="1">Whole body</tissue>
    </source>
</reference>
<gene>
    <name evidence="1" type="ORF">ALC56_13812</name>
</gene>
<dbReference type="AlphaFoldDB" id="A0A195ETV2"/>